<organism evidence="1 2">
    <name type="scientific">Daphnia pulex</name>
    <name type="common">Water flea</name>
    <dbReference type="NCBI Taxonomy" id="6669"/>
    <lineage>
        <taxon>Eukaryota</taxon>
        <taxon>Metazoa</taxon>
        <taxon>Ecdysozoa</taxon>
        <taxon>Arthropoda</taxon>
        <taxon>Crustacea</taxon>
        <taxon>Branchiopoda</taxon>
        <taxon>Diplostraca</taxon>
        <taxon>Cladocera</taxon>
        <taxon>Anomopoda</taxon>
        <taxon>Daphniidae</taxon>
        <taxon>Daphnia</taxon>
    </lineage>
</organism>
<dbReference type="EMBL" id="GL732598">
    <property type="protein sequence ID" value="EFX72612.1"/>
    <property type="molecule type" value="Genomic_DNA"/>
</dbReference>
<dbReference type="AlphaFoldDB" id="E9H6L8"/>
<dbReference type="KEGG" id="dpx:DAPPUDRAFT_254235"/>
<protein>
    <submittedName>
        <fullName evidence="1">Uncharacterized protein</fullName>
    </submittedName>
</protein>
<accession>E9H6L8</accession>
<gene>
    <name evidence="1" type="ORF">DAPPUDRAFT_254235</name>
</gene>
<evidence type="ECO:0000313" key="1">
    <source>
        <dbReference type="EMBL" id="EFX72612.1"/>
    </source>
</evidence>
<dbReference type="HOGENOM" id="CLU_2657009_0_0_1"/>
<dbReference type="Proteomes" id="UP000000305">
    <property type="component" value="Unassembled WGS sequence"/>
</dbReference>
<proteinExistence type="predicted"/>
<sequence length="76" mass="8505">METISGTATAPRICVCKENMDELKNPPCVAIDFAVNNAAFIGDDGKLLSVRSFWEQRSVGHHPFSRNYNKFIQLFG</sequence>
<reference evidence="1 2" key="1">
    <citation type="journal article" date="2011" name="Science">
        <title>The ecoresponsive genome of Daphnia pulex.</title>
        <authorList>
            <person name="Colbourne J.K."/>
            <person name="Pfrender M.E."/>
            <person name="Gilbert D."/>
            <person name="Thomas W.K."/>
            <person name="Tucker A."/>
            <person name="Oakley T.H."/>
            <person name="Tokishita S."/>
            <person name="Aerts A."/>
            <person name="Arnold G.J."/>
            <person name="Basu M.K."/>
            <person name="Bauer D.J."/>
            <person name="Caceres C.E."/>
            <person name="Carmel L."/>
            <person name="Casola C."/>
            <person name="Choi J.H."/>
            <person name="Detter J.C."/>
            <person name="Dong Q."/>
            <person name="Dusheyko S."/>
            <person name="Eads B.D."/>
            <person name="Frohlich T."/>
            <person name="Geiler-Samerotte K.A."/>
            <person name="Gerlach D."/>
            <person name="Hatcher P."/>
            <person name="Jogdeo S."/>
            <person name="Krijgsveld J."/>
            <person name="Kriventseva E.V."/>
            <person name="Kultz D."/>
            <person name="Laforsch C."/>
            <person name="Lindquist E."/>
            <person name="Lopez J."/>
            <person name="Manak J.R."/>
            <person name="Muller J."/>
            <person name="Pangilinan J."/>
            <person name="Patwardhan R.P."/>
            <person name="Pitluck S."/>
            <person name="Pritham E.J."/>
            <person name="Rechtsteiner A."/>
            <person name="Rho M."/>
            <person name="Rogozin I.B."/>
            <person name="Sakarya O."/>
            <person name="Salamov A."/>
            <person name="Schaack S."/>
            <person name="Shapiro H."/>
            <person name="Shiga Y."/>
            <person name="Skalitzky C."/>
            <person name="Smith Z."/>
            <person name="Souvorov A."/>
            <person name="Sung W."/>
            <person name="Tang Z."/>
            <person name="Tsuchiya D."/>
            <person name="Tu H."/>
            <person name="Vos H."/>
            <person name="Wang M."/>
            <person name="Wolf Y.I."/>
            <person name="Yamagata H."/>
            <person name="Yamada T."/>
            <person name="Ye Y."/>
            <person name="Shaw J.R."/>
            <person name="Andrews J."/>
            <person name="Crease T.J."/>
            <person name="Tang H."/>
            <person name="Lucas S.M."/>
            <person name="Robertson H.M."/>
            <person name="Bork P."/>
            <person name="Koonin E.V."/>
            <person name="Zdobnov E.M."/>
            <person name="Grigoriev I.V."/>
            <person name="Lynch M."/>
            <person name="Boore J.L."/>
        </authorList>
    </citation>
    <scope>NUCLEOTIDE SEQUENCE [LARGE SCALE GENOMIC DNA]</scope>
</reference>
<name>E9H6L8_DAPPU</name>
<dbReference type="InParanoid" id="E9H6L8"/>
<keyword evidence="2" id="KW-1185">Reference proteome</keyword>
<evidence type="ECO:0000313" key="2">
    <source>
        <dbReference type="Proteomes" id="UP000000305"/>
    </source>
</evidence>